<dbReference type="Proteomes" id="UP001596514">
    <property type="component" value="Unassembled WGS sequence"/>
</dbReference>
<reference evidence="3" key="1">
    <citation type="journal article" date="2019" name="Int. J. Syst. Evol. Microbiol.">
        <title>The Global Catalogue of Microorganisms (GCM) 10K type strain sequencing project: providing services to taxonomists for standard genome sequencing and annotation.</title>
        <authorList>
            <consortium name="The Broad Institute Genomics Platform"/>
            <consortium name="The Broad Institute Genome Sequencing Center for Infectious Disease"/>
            <person name="Wu L."/>
            <person name="Ma J."/>
        </authorList>
    </citation>
    <scope>NUCLEOTIDE SEQUENCE [LARGE SCALE GENOMIC DNA]</scope>
    <source>
        <strain evidence="3">JCM 10083</strain>
    </source>
</reference>
<accession>A0ABW2TFM0</accession>
<proteinExistence type="predicted"/>
<dbReference type="RefSeq" id="WP_386369063.1">
    <property type="nucleotide sequence ID" value="NZ_JBHTEE010000002.1"/>
</dbReference>
<feature type="region of interest" description="Disordered" evidence="1">
    <location>
        <begin position="710"/>
        <end position="733"/>
    </location>
</feature>
<name>A0ABW2TFM0_9ACTN</name>
<organism evidence="2 3">
    <name type="scientific">Streptosporangium amethystogenes subsp. fukuiense</name>
    <dbReference type="NCBI Taxonomy" id="698418"/>
    <lineage>
        <taxon>Bacteria</taxon>
        <taxon>Bacillati</taxon>
        <taxon>Actinomycetota</taxon>
        <taxon>Actinomycetes</taxon>
        <taxon>Streptosporangiales</taxon>
        <taxon>Streptosporangiaceae</taxon>
        <taxon>Streptosporangium</taxon>
    </lineage>
</organism>
<evidence type="ECO:0000256" key="1">
    <source>
        <dbReference type="SAM" id="MobiDB-lite"/>
    </source>
</evidence>
<keyword evidence="3" id="KW-1185">Reference proteome</keyword>
<evidence type="ECO:0000313" key="3">
    <source>
        <dbReference type="Proteomes" id="UP001596514"/>
    </source>
</evidence>
<comment type="caution">
    <text evidence="2">The sequence shown here is derived from an EMBL/GenBank/DDBJ whole genome shotgun (WGS) entry which is preliminary data.</text>
</comment>
<dbReference type="EMBL" id="JBHTEE010000002">
    <property type="protein sequence ID" value="MFC7607234.1"/>
    <property type="molecule type" value="Genomic_DNA"/>
</dbReference>
<gene>
    <name evidence="2" type="ORF">ACFQVD_44810</name>
</gene>
<protein>
    <recommendedName>
        <fullName evidence="4">DUF927 domain-containing protein</fullName>
    </recommendedName>
</protein>
<evidence type="ECO:0008006" key="4">
    <source>
        <dbReference type="Google" id="ProtNLM"/>
    </source>
</evidence>
<sequence length="1106" mass="117979">MNARVSITAAYADDTGEPYPLTDTEVSDRTQSIVTHYDLRVSRTGAPPVTLPDVPAEDFGKVTWVDRAELSGLPVLTASGQTARGEIVTAIKSATPYPIVPAYGRLGWHHRGGRWIYVHGGGAWGAGGAVPDVRVHGDGLAVYTMAPPPATADDGRRAFDALWGLFDMGPDRAAAVEIGAAYRASMGRPVGSITYLALNQSGKSGRTAFITQCWAPGVRWRRLPFNAGRAFATGTYIELVHHAYGDMIVPWDDMAPVGSPQERAAYFDHFARSLFNGASKGRADRHVKARARMRPRAFGVLTAEDISAVESGQNRTHVIHLERSEFDAAAFGRADDGTGPADRSALMSAFVVWWAGRMPAHADVARSERHYSAKLAEATGAPTRYVESVADKAAGLRAGLDHALAREWVEPERADALWARAWAGLIESLHAQVDAIDGQAMHERIVNAILDGLASREAHVLGMDGDVPKADAVALGWDAAGRAMGRMIGWTDCERLFLLPSAAGAFVTAYTGRLGSPIDITPRAMGEAMRVADVIPGSVSRGAGGRPVHRHTIAKKIPALGRKRDVWALRWTAPDAGPEEIDHHEAAGPPDRPPAPCVTCGEPCTLIENGRALHAGCDAPDAPPAPPAPMPVAEELDLRATPGAHTEPVLAVAADADGLYLSSGAALPAGAALDDMAAFLAGVVELMPDGGSVAITGDVAARLGYPDAPPAAETFAETDKRRKSRKAPAPAPEPRAVIDARAAGWLPADSGVQAWTTWRHPASGTRVHVLVIPWSGTGGISHVLIAPDSDAMTAAYLLGTWRAATGTPYVMTAGISGCNILAGAKHYGRQPLRKWTPPDSCPAGVETGYRSIRPLSQWSDEERAGTHVIGYDARKAYLSALAGATFAMDRLEHIGLDRGFDPTRAGYWLISGKWQPYPQLPDLRGESVRVNGRATPTWVTTPTAELLLQTGMPQEMIVDAWVSPRAHDHSARIGRAMAETLRDALRNLPAGDEADLLGAALKACYRETYGQIQRSTGSLYRPDWADTIGGHCRAKVTRDVIKVGRATGRWPVALDIDCAYYVTTTADPAAGNPGLPLYDPAKPTKELGTYAPHSVKTMAEYLRKGE</sequence>
<evidence type="ECO:0000313" key="2">
    <source>
        <dbReference type="EMBL" id="MFC7607234.1"/>
    </source>
</evidence>